<keyword evidence="10" id="KW-1185">Reference proteome</keyword>
<keyword evidence="2" id="KW-0813">Transport</keyword>
<keyword evidence="5 7" id="KW-1133">Transmembrane helix</keyword>
<dbReference type="GO" id="GO:0022857">
    <property type="term" value="F:transmembrane transporter activity"/>
    <property type="evidence" value="ECO:0007669"/>
    <property type="project" value="InterPro"/>
</dbReference>
<feature type="transmembrane region" description="Helical" evidence="7">
    <location>
        <begin position="320"/>
        <end position="342"/>
    </location>
</feature>
<sequence>MSYNSSTINKLLKPYKGLPKEIYIIFIAKIVNALGMFVFPLLTLLLTKKLGLSTTEAGIWITASGLVFMPAGLIGGKLADSYGRKKLIIVFDTLAALCYIICAIIPPSMTMVYLIVAAGFFMGVGDPAHSSIIADLTTPENRDGAFSLTYLGFNIGFAVGPAIGGLLFENHLRLFFLVDAITALMALTLIYFFVGETIHKTKEEVTEDRAMEQIATGSIFSVLIKRPMLLLFSVVAIGYNFVYAQWGYLIPLHVENNFVNEGAKLYGWMASANGAIVMIFTAILTAIFIKKSNIRKMVYGGVLYVIGFGMLGFVSTKIAFFVSVFIFTLGEILVTISFMPFIANHTPASHRGRMNSILPLLMGLGYTLAPVLTGKALEYISIPTAWKIIGAIMIISTLLMALLDNIDNRKSTVNRA</sequence>
<organism evidence="9 10">
    <name type="scientific">Oceanirhabdus seepicola</name>
    <dbReference type="NCBI Taxonomy" id="2828781"/>
    <lineage>
        <taxon>Bacteria</taxon>
        <taxon>Bacillati</taxon>
        <taxon>Bacillota</taxon>
        <taxon>Clostridia</taxon>
        <taxon>Eubacteriales</taxon>
        <taxon>Clostridiaceae</taxon>
        <taxon>Oceanirhabdus</taxon>
    </lineage>
</organism>
<keyword evidence="6 7" id="KW-0472">Membrane</keyword>
<evidence type="ECO:0000259" key="8">
    <source>
        <dbReference type="PROSITE" id="PS50850"/>
    </source>
</evidence>
<dbReference type="InterPro" id="IPR020846">
    <property type="entry name" value="MFS_dom"/>
</dbReference>
<dbReference type="Pfam" id="PF07690">
    <property type="entry name" value="MFS_1"/>
    <property type="match status" value="1"/>
</dbReference>
<feature type="transmembrane region" description="Helical" evidence="7">
    <location>
        <begin position="112"/>
        <end position="136"/>
    </location>
</feature>
<feature type="transmembrane region" description="Helical" evidence="7">
    <location>
        <begin position="266"/>
        <end position="289"/>
    </location>
</feature>
<evidence type="ECO:0000256" key="1">
    <source>
        <dbReference type="ARBA" id="ARBA00004651"/>
    </source>
</evidence>
<dbReference type="AlphaFoldDB" id="A0A9J6NZ27"/>
<feature type="transmembrane region" description="Helical" evidence="7">
    <location>
        <begin position="57"/>
        <end position="75"/>
    </location>
</feature>
<feature type="transmembrane region" description="Helical" evidence="7">
    <location>
        <begin position="384"/>
        <end position="403"/>
    </location>
</feature>
<feature type="transmembrane region" description="Helical" evidence="7">
    <location>
        <begin position="21"/>
        <end position="45"/>
    </location>
</feature>
<evidence type="ECO:0000256" key="4">
    <source>
        <dbReference type="ARBA" id="ARBA00022692"/>
    </source>
</evidence>
<gene>
    <name evidence="9" type="ORF">KDK92_07240</name>
</gene>
<comment type="caution">
    <text evidence="9">The sequence shown here is derived from an EMBL/GenBank/DDBJ whole genome shotgun (WGS) entry which is preliminary data.</text>
</comment>
<dbReference type="PANTHER" id="PTHR23517">
    <property type="entry name" value="RESISTANCE PROTEIN MDTM, PUTATIVE-RELATED-RELATED"/>
    <property type="match status" value="1"/>
</dbReference>
<keyword evidence="3" id="KW-1003">Cell membrane</keyword>
<feature type="transmembrane region" description="Helical" evidence="7">
    <location>
        <begin position="354"/>
        <end position="372"/>
    </location>
</feature>
<feature type="transmembrane region" description="Helical" evidence="7">
    <location>
        <begin position="228"/>
        <end position="246"/>
    </location>
</feature>
<feature type="transmembrane region" description="Helical" evidence="7">
    <location>
        <begin position="148"/>
        <end position="168"/>
    </location>
</feature>
<dbReference type="RefSeq" id="WP_250858524.1">
    <property type="nucleotide sequence ID" value="NZ_JAGSOJ010000001.1"/>
</dbReference>
<name>A0A9J6NZ27_9CLOT</name>
<keyword evidence="4 7" id="KW-0812">Transmembrane</keyword>
<evidence type="ECO:0000313" key="9">
    <source>
        <dbReference type="EMBL" id="MCM1989531.1"/>
    </source>
</evidence>
<dbReference type="EMBL" id="JAGSOJ010000001">
    <property type="protein sequence ID" value="MCM1989531.1"/>
    <property type="molecule type" value="Genomic_DNA"/>
</dbReference>
<dbReference type="InterPro" id="IPR050171">
    <property type="entry name" value="MFS_Transporters"/>
</dbReference>
<dbReference type="InterPro" id="IPR011701">
    <property type="entry name" value="MFS"/>
</dbReference>
<dbReference type="GO" id="GO:0005886">
    <property type="term" value="C:plasma membrane"/>
    <property type="evidence" value="ECO:0007669"/>
    <property type="project" value="UniProtKB-SubCell"/>
</dbReference>
<feature type="transmembrane region" description="Helical" evidence="7">
    <location>
        <begin position="87"/>
        <end position="106"/>
    </location>
</feature>
<evidence type="ECO:0000313" key="10">
    <source>
        <dbReference type="Proteomes" id="UP001056429"/>
    </source>
</evidence>
<protein>
    <submittedName>
        <fullName evidence="9">MFS transporter</fullName>
    </submittedName>
</protein>
<evidence type="ECO:0000256" key="3">
    <source>
        <dbReference type="ARBA" id="ARBA00022475"/>
    </source>
</evidence>
<dbReference type="Proteomes" id="UP001056429">
    <property type="component" value="Unassembled WGS sequence"/>
</dbReference>
<dbReference type="PANTHER" id="PTHR23517:SF3">
    <property type="entry name" value="INTEGRAL MEMBRANE TRANSPORT PROTEIN"/>
    <property type="match status" value="1"/>
</dbReference>
<reference evidence="9" key="2">
    <citation type="submission" date="2021-04" db="EMBL/GenBank/DDBJ databases">
        <authorList>
            <person name="Dong X."/>
        </authorList>
    </citation>
    <scope>NUCLEOTIDE SEQUENCE</scope>
    <source>
        <strain evidence="9">ZWT</strain>
    </source>
</reference>
<comment type="subcellular location">
    <subcellularLocation>
        <location evidence="1">Cell membrane</location>
        <topology evidence="1">Multi-pass membrane protein</topology>
    </subcellularLocation>
</comment>
<evidence type="ECO:0000256" key="2">
    <source>
        <dbReference type="ARBA" id="ARBA00022448"/>
    </source>
</evidence>
<dbReference type="Gene3D" id="1.20.1250.20">
    <property type="entry name" value="MFS general substrate transporter like domains"/>
    <property type="match status" value="1"/>
</dbReference>
<reference evidence="9" key="1">
    <citation type="journal article" date="2021" name="mSystems">
        <title>Bacteria and Archaea Synergistically Convert Glycine Betaine to Biogenic Methane in the Formosa Cold Seep of the South China Sea.</title>
        <authorList>
            <person name="Li L."/>
            <person name="Zhang W."/>
            <person name="Zhang S."/>
            <person name="Song L."/>
            <person name="Sun Q."/>
            <person name="Zhang H."/>
            <person name="Xiang H."/>
            <person name="Dong X."/>
        </authorList>
    </citation>
    <scope>NUCLEOTIDE SEQUENCE</scope>
    <source>
        <strain evidence="9">ZWT</strain>
    </source>
</reference>
<feature type="domain" description="Major facilitator superfamily (MFS) profile" evidence="8">
    <location>
        <begin position="21"/>
        <end position="408"/>
    </location>
</feature>
<evidence type="ECO:0000256" key="7">
    <source>
        <dbReference type="SAM" id="Phobius"/>
    </source>
</evidence>
<feature type="transmembrane region" description="Helical" evidence="7">
    <location>
        <begin position="296"/>
        <end position="314"/>
    </location>
</feature>
<feature type="transmembrane region" description="Helical" evidence="7">
    <location>
        <begin position="174"/>
        <end position="194"/>
    </location>
</feature>
<dbReference type="InterPro" id="IPR036259">
    <property type="entry name" value="MFS_trans_sf"/>
</dbReference>
<accession>A0A9J6NZ27</accession>
<proteinExistence type="predicted"/>
<dbReference type="SUPFAM" id="SSF103473">
    <property type="entry name" value="MFS general substrate transporter"/>
    <property type="match status" value="1"/>
</dbReference>
<evidence type="ECO:0000256" key="6">
    <source>
        <dbReference type="ARBA" id="ARBA00023136"/>
    </source>
</evidence>
<evidence type="ECO:0000256" key="5">
    <source>
        <dbReference type="ARBA" id="ARBA00022989"/>
    </source>
</evidence>
<dbReference type="PROSITE" id="PS50850">
    <property type="entry name" value="MFS"/>
    <property type="match status" value="1"/>
</dbReference>